<sequence>MISVDLLLIIIAMSLLFLRHTAVYKDPSKINYTPVVFALGFIGALLHFILSPAIDMSLIKESLLSLSVGILLSSIMSIMNQTVSVINTHTDRLRLTEITDEITSLSASVTILKDRLELITQMEGSTHDQIRHVFKEEFDALGVIQTNQKHFISKIESLLAQQQSAMGKFEEFTLSELPSLDNVVHRHIDLLRVAEQDHFNHLKTIVRESSEDQKELRTQIQELHNLVIQLSHHQNPDHTITVLQKELDRIVHDFSHHLQTLGAKSESIVTSLLENDSLLRGSREQSELIMQQMVLSSKQMREMTSHSKELSDSLVPLSRLFSSAETLHKEFVLAKGKLSELIVTLESYERHEYRAIRQSLEEVAAEATAQMQLFVQTLQTKESHPLIEAKSVQELASKVKLHKSYLGENQE</sequence>
<dbReference type="EMBL" id="DLUI01000009">
    <property type="protein sequence ID" value="DAB39481.1"/>
    <property type="molecule type" value="Genomic_DNA"/>
</dbReference>
<keyword evidence="1" id="KW-0812">Transmembrane</keyword>
<keyword evidence="1" id="KW-0472">Membrane</keyword>
<evidence type="ECO:0000313" key="3">
    <source>
        <dbReference type="Proteomes" id="UP000228859"/>
    </source>
</evidence>
<organism evidence="2 3">
    <name type="scientific">Sulfuricurvum kujiense</name>
    <dbReference type="NCBI Taxonomy" id="148813"/>
    <lineage>
        <taxon>Bacteria</taxon>
        <taxon>Pseudomonadati</taxon>
        <taxon>Campylobacterota</taxon>
        <taxon>Epsilonproteobacteria</taxon>
        <taxon>Campylobacterales</taxon>
        <taxon>Sulfurimonadaceae</taxon>
        <taxon>Sulfuricurvum</taxon>
    </lineage>
</organism>
<name>A0A2D3WDU7_9BACT</name>
<comment type="caution">
    <text evidence="2">The sequence shown here is derived from an EMBL/GenBank/DDBJ whole genome shotgun (WGS) entry which is preliminary data.</text>
</comment>
<feature type="transmembrane region" description="Helical" evidence="1">
    <location>
        <begin position="31"/>
        <end position="50"/>
    </location>
</feature>
<keyword evidence="1" id="KW-1133">Transmembrane helix</keyword>
<evidence type="ECO:0000256" key="1">
    <source>
        <dbReference type="SAM" id="Phobius"/>
    </source>
</evidence>
<feature type="transmembrane region" description="Helical" evidence="1">
    <location>
        <begin position="62"/>
        <end position="79"/>
    </location>
</feature>
<dbReference type="Proteomes" id="UP000228859">
    <property type="component" value="Unassembled WGS sequence"/>
</dbReference>
<reference evidence="2 3" key="1">
    <citation type="journal article" date="2017" name="Front. Microbiol.">
        <title>Comparative Genomic Analysis of the Class Epsilonproteobacteria and Proposed Reclassification to Epsilonbacteraeota (phyl. nov.).</title>
        <authorList>
            <person name="Waite D.W."/>
            <person name="Vanwonterghem I."/>
            <person name="Rinke C."/>
            <person name="Parks D.H."/>
            <person name="Zhang Y."/>
            <person name="Takai K."/>
            <person name="Sievert S.M."/>
            <person name="Simon J."/>
            <person name="Campbell B.J."/>
            <person name="Hanson T.E."/>
            <person name="Woyke T."/>
            <person name="Klotz M.G."/>
            <person name="Hugenholtz P."/>
        </authorList>
    </citation>
    <scope>NUCLEOTIDE SEQUENCE [LARGE SCALE GENOMIC DNA]</scope>
    <source>
        <strain evidence="2">UBA12443</strain>
    </source>
</reference>
<accession>A0A2D3WDU7</accession>
<dbReference type="RefSeq" id="WP_294893785.1">
    <property type="nucleotide sequence ID" value="NZ_DLUI01000009.1"/>
</dbReference>
<evidence type="ECO:0000313" key="2">
    <source>
        <dbReference type="EMBL" id="DAB39481.1"/>
    </source>
</evidence>
<gene>
    <name evidence="2" type="ORF">CFH83_00520</name>
</gene>
<proteinExistence type="predicted"/>
<protein>
    <submittedName>
        <fullName evidence="2">Uncharacterized protein</fullName>
    </submittedName>
</protein>
<dbReference type="AlphaFoldDB" id="A0A2D3WDU7"/>